<feature type="region of interest" description="Disordered" evidence="2">
    <location>
        <begin position="2272"/>
        <end position="2311"/>
    </location>
</feature>
<dbReference type="InterPro" id="IPR036940">
    <property type="entry name" value="PI3/4_kinase_cat_sf"/>
</dbReference>
<dbReference type="GeneID" id="37031230"/>
<feature type="compositionally biased region" description="Low complexity" evidence="2">
    <location>
        <begin position="11"/>
        <end position="22"/>
    </location>
</feature>
<dbReference type="InterPro" id="IPR046805">
    <property type="entry name" value="Tra1_ring"/>
</dbReference>
<dbReference type="GO" id="GO:0035267">
    <property type="term" value="C:NuA4 histone acetyltransferase complex"/>
    <property type="evidence" value="ECO:0007669"/>
    <property type="project" value="TreeGrafter"/>
</dbReference>
<dbReference type="Pfam" id="PF20175">
    <property type="entry name" value="Tra1_central"/>
    <property type="match status" value="1"/>
</dbReference>
<dbReference type="GO" id="GO:0006355">
    <property type="term" value="P:regulation of DNA-templated transcription"/>
    <property type="evidence" value="ECO:0007669"/>
    <property type="project" value="TreeGrafter"/>
</dbReference>
<feature type="compositionally biased region" description="Acidic residues" evidence="2">
    <location>
        <begin position="2046"/>
        <end position="2063"/>
    </location>
</feature>
<feature type="compositionally biased region" description="Basic and acidic residues" evidence="2">
    <location>
        <begin position="3287"/>
        <end position="3320"/>
    </location>
</feature>
<feature type="compositionally biased region" description="Low complexity" evidence="2">
    <location>
        <begin position="3250"/>
        <end position="3282"/>
    </location>
</feature>
<proteinExistence type="inferred from homology"/>
<feature type="region of interest" description="Disordered" evidence="2">
    <location>
        <begin position="1"/>
        <end position="29"/>
    </location>
</feature>
<keyword evidence="6" id="KW-1185">Reference proteome</keyword>
<dbReference type="InterPro" id="IPR011009">
    <property type="entry name" value="Kinase-like_dom_sf"/>
</dbReference>
<evidence type="ECO:0000313" key="6">
    <source>
        <dbReference type="Proteomes" id="UP000245884"/>
    </source>
</evidence>
<organism evidence="5 6">
    <name type="scientific">Jaminaea rosea</name>
    <dbReference type="NCBI Taxonomy" id="1569628"/>
    <lineage>
        <taxon>Eukaryota</taxon>
        <taxon>Fungi</taxon>
        <taxon>Dikarya</taxon>
        <taxon>Basidiomycota</taxon>
        <taxon>Ustilaginomycotina</taxon>
        <taxon>Exobasidiomycetes</taxon>
        <taxon>Microstromatales</taxon>
        <taxon>Microstromatales incertae sedis</taxon>
        <taxon>Jaminaea</taxon>
    </lineage>
</organism>
<feature type="region of interest" description="Disordered" evidence="2">
    <location>
        <begin position="2034"/>
        <end position="2124"/>
    </location>
</feature>
<name>A0A316UJ72_9BASI</name>
<dbReference type="Proteomes" id="UP000245884">
    <property type="component" value="Unassembled WGS sequence"/>
</dbReference>
<dbReference type="EMBL" id="KZ819678">
    <property type="protein sequence ID" value="PWN24918.1"/>
    <property type="molecule type" value="Genomic_DNA"/>
</dbReference>
<dbReference type="RefSeq" id="XP_025359530.1">
    <property type="nucleotide sequence ID" value="XM_025509407.1"/>
</dbReference>
<feature type="compositionally biased region" description="Basic and acidic residues" evidence="2">
    <location>
        <begin position="3327"/>
        <end position="3360"/>
    </location>
</feature>
<dbReference type="InterPro" id="IPR046807">
    <property type="entry name" value="Tra1_central"/>
</dbReference>
<reference evidence="5 6" key="1">
    <citation type="journal article" date="2018" name="Mol. Biol. Evol.">
        <title>Broad Genomic Sampling Reveals a Smut Pathogenic Ancestry of the Fungal Clade Ustilaginomycotina.</title>
        <authorList>
            <person name="Kijpornyongpan T."/>
            <person name="Mondo S.J."/>
            <person name="Barry K."/>
            <person name="Sandor L."/>
            <person name="Lee J."/>
            <person name="Lipzen A."/>
            <person name="Pangilinan J."/>
            <person name="LaButti K."/>
            <person name="Hainaut M."/>
            <person name="Henrissat B."/>
            <person name="Grigoriev I.V."/>
            <person name="Spatafora J.W."/>
            <person name="Aime M.C."/>
        </authorList>
    </citation>
    <scope>NUCLEOTIDE SEQUENCE [LARGE SCALE GENOMIC DNA]</scope>
    <source>
        <strain evidence="5 6">MCA 5214</strain>
    </source>
</reference>
<dbReference type="GO" id="GO:0000124">
    <property type="term" value="C:SAGA complex"/>
    <property type="evidence" value="ECO:0007669"/>
    <property type="project" value="TreeGrafter"/>
</dbReference>
<feature type="compositionally biased region" description="Basic and acidic residues" evidence="2">
    <location>
        <begin position="1768"/>
        <end position="1792"/>
    </location>
</feature>
<dbReference type="InterPro" id="IPR016024">
    <property type="entry name" value="ARM-type_fold"/>
</dbReference>
<dbReference type="InterPro" id="IPR050517">
    <property type="entry name" value="DDR_Repair_Kinase"/>
</dbReference>
<dbReference type="InterPro" id="IPR014009">
    <property type="entry name" value="PIK_FAT"/>
</dbReference>
<feature type="compositionally biased region" description="Acidic residues" evidence="2">
    <location>
        <begin position="2277"/>
        <end position="2287"/>
    </location>
</feature>
<feature type="region of interest" description="Disordered" evidence="2">
    <location>
        <begin position="186"/>
        <end position="211"/>
    </location>
</feature>
<dbReference type="Pfam" id="PF20206">
    <property type="entry name" value="Tra1_ring"/>
    <property type="match status" value="1"/>
</dbReference>
<gene>
    <name evidence="5" type="ORF">BDZ90DRAFT_281903</name>
</gene>
<dbReference type="GO" id="GO:0006281">
    <property type="term" value="P:DNA repair"/>
    <property type="evidence" value="ECO:0007669"/>
    <property type="project" value="TreeGrafter"/>
</dbReference>
<feature type="region of interest" description="Disordered" evidence="2">
    <location>
        <begin position="3250"/>
        <end position="3437"/>
    </location>
</feature>
<dbReference type="PROSITE" id="PS50290">
    <property type="entry name" value="PI3_4_KINASE_3"/>
    <property type="match status" value="1"/>
</dbReference>
<evidence type="ECO:0000256" key="2">
    <source>
        <dbReference type="SAM" id="MobiDB-lite"/>
    </source>
</evidence>
<feature type="region of interest" description="Disordered" evidence="2">
    <location>
        <begin position="1186"/>
        <end position="1210"/>
    </location>
</feature>
<dbReference type="InterPro" id="IPR003151">
    <property type="entry name" value="PIK-rel_kinase_FAT"/>
</dbReference>
<dbReference type="STRING" id="1569628.A0A316UJ72"/>
<comment type="similarity">
    <text evidence="1">Belongs to the PI3/PI4-kinase family. TRA1 subfamily.</text>
</comment>
<dbReference type="OrthoDB" id="5570127at2759"/>
<dbReference type="CDD" id="cd05163">
    <property type="entry name" value="PIKK_TRRAP"/>
    <property type="match status" value="1"/>
</dbReference>
<evidence type="ECO:0000256" key="1">
    <source>
        <dbReference type="ARBA" id="ARBA00007234"/>
    </source>
</evidence>
<dbReference type="Pfam" id="PF00454">
    <property type="entry name" value="PI3_PI4_kinase"/>
    <property type="match status" value="1"/>
</dbReference>
<evidence type="ECO:0000259" key="3">
    <source>
        <dbReference type="PROSITE" id="PS50290"/>
    </source>
</evidence>
<feature type="compositionally biased region" description="Low complexity" evidence="2">
    <location>
        <begin position="3376"/>
        <end position="3417"/>
    </location>
</feature>
<feature type="compositionally biased region" description="Basic and acidic residues" evidence="2">
    <location>
        <begin position="2034"/>
        <end position="2045"/>
    </location>
</feature>
<feature type="compositionally biased region" description="Polar residues" evidence="2">
    <location>
        <begin position="3425"/>
        <end position="3434"/>
    </location>
</feature>
<feature type="domain" description="FAT" evidence="4">
    <location>
        <begin position="2681"/>
        <end position="3235"/>
    </location>
</feature>
<feature type="domain" description="PI3K/PI4K catalytic" evidence="3">
    <location>
        <begin position="3610"/>
        <end position="3950"/>
    </location>
</feature>
<dbReference type="PANTHER" id="PTHR11139:SF1">
    <property type="entry name" value="TRANSFORMATION_TRANSCRIPTION DOMAIN-ASSOCIATED PROTEIN"/>
    <property type="match status" value="1"/>
</dbReference>
<dbReference type="PANTHER" id="PTHR11139">
    <property type="entry name" value="ATAXIA TELANGIECTASIA MUTATED ATM -RELATED"/>
    <property type="match status" value="1"/>
</dbReference>
<protein>
    <submittedName>
        <fullName evidence="5">Uncharacterized protein</fullName>
    </submittedName>
</protein>
<feature type="region of interest" description="Disordered" evidence="2">
    <location>
        <begin position="1766"/>
        <end position="1807"/>
    </location>
</feature>
<accession>A0A316UJ72</accession>
<dbReference type="GO" id="GO:0005634">
    <property type="term" value="C:nucleus"/>
    <property type="evidence" value="ECO:0007669"/>
    <property type="project" value="TreeGrafter"/>
</dbReference>
<dbReference type="Pfam" id="PF02259">
    <property type="entry name" value="FAT"/>
    <property type="match status" value="1"/>
</dbReference>
<dbReference type="SUPFAM" id="SSF48371">
    <property type="entry name" value="ARM repeat"/>
    <property type="match status" value="3"/>
</dbReference>
<feature type="compositionally biased region" description="Basic and acidic residues" evidence="2">
    <location>
        <begin position="2108"/>
        <end position="2120"/>
    </location>
</feature>
<dbReference type="SMART" id="SM00146">
    <property type="entry name" value="PI3Kc"/>
    <property type="match status" value="1"/>
</dbReference>
<evidence type="ECO:0000313" key="5">
    <source>
        <dbReference type="EMBL" id="PWN24918.1"/>
    </source>
</evidence>
<dbReference type="PROSITE" id="PS51189">
    <property type="entry name" value="FAT"/>
    <property type="match status" value="1"/>
</dbReference>
<evidence type="ECO:0000259" key="4">
    <source>
        <dbReference type="PROSITE" id="PS51189"/>
    </source>
</evidence>
<dbReference type="InterPro" id="IPR000403">
    <property type="entry name" value="PI3/4_kinase_cat_dom"/>
</dbReference>
<sequence length="3974" mass="441853">MSLPAGQVANAASSSASSSSSSHRPQPAKLDDVAARLTDGKLDISKRLSAAYELRECAEHYQTHDYLGFIKLFVPAFISAFASVQPSFKSDAPEHRLRHALLETMRRVPNFEPVRKFAKQLMPVLLNIVKEDNEENGEITMKVLSDMLRSGKEECEEFAMPFFELIQGLFVSMKKTVDNFFGVKAEGSSDSPAPAAPSPAEGGDAAAASTAAAAAQSSSSSTSGSKTLASTHGGFKILAECPIAVVLVLQTYSSIMRPALNGFIPVIFDNCLLVQAQPQREAHEAAKQRGDIFVGVAPGIRNRAAYSEMIQAQIKTMSFLAYVIKSGLPAIKDYASILPGVSMRLLQDCPSEAAGARKELLVAVRHILGTELRAHFAASIDTLLDDRVLLGTGITSREMHRPLAISMLADLIHHSRADLSAKQLAHIVQLHGKILHDPSLAPAIQTMCAKLLLNLVEAIITNDPEGTNRLLRQILDAFIEKMKNLPRLKSDWEVNRKRREAAAKAGGDKPDALLSDGDIDVVSIERSQPIQSAHMLLDHRESDVLKDTLFLLRNLFTGFKTILALLKRRGAPEPDADTFSTLFRAGLDCWGMVDFREQNQEKEMMDLFIPIFYDLSPPTFHEVFTTNLPFLYEMMLSNNALMGVPQNLLSMQSTSKRFVGIVLRFLADRLDELGDADRKNATVTLRLFKLAFMAVTIYPEENEQMLQPHLGYFIMHSMKLAAKATEPSNYFLLLRALFRSIGGGKFELLYKDVLPLLPVMLEQLHAFMDAAESPQRETFVDLCLTVPVRLSALLPYLGYLMKPLVLALRSSGDLLSQGLRTLELCIDNLTQEFLDPIMAPYQVDIMNALWEHLQPLPHPHAHSHTTMRILGKMGGRNRRVLQQPPKIKWQSPKDAGSFTVFFAGYGNETTTVGDAAASASQSLSLKPIVELACAHVRRGDKYYRQHSWELLKHAAALYLDGTLTYAQQPKEAMFERVVQGLFEATRVEELKEDATTYVLDVAKHIFALEGQRFSSEPSQKELLTAGLLPLTNAFFGGVAESLSSIVNDTADLEAHTKLVLAMVKATRESCREAAQRADKEKDKAVGNKDDTDAALWVYLVKRFSSKLCGLCYDKLWAKKSGGWSGVNALVRDAGLPVTWLRDNRLEIVRALVFMLKDMPTDPPRNAEAVGETLLFVLRTANEGSEAAAAKSGEGGEGGSSQPEEEREQLARQWENQQGLLTGALVGELSSSNAIVRSVTREAFKLLAEFRGQTITEILTPVKDRLLQPIFTKPLRALPFGMQIGHIDAITFCLNLEPPLPAFNEELFRVLTEACALADADDSALVGRSSQYKNTIAVTNLRIVAIKLLASALDRPEFQGPRHQEQRLRIISMYFKSLYSRSDEVVQVAFDSLRESLKDSHRLPKDVLRSGLSPILQTLADPSKLTVVGLDGLARLLKLLTTYFKVEIGSKLLSHMQHISQNVVLEKASEGDLDPPKWADAHHLLHSKLPRDSDVIETLCAIVRVFPLLPSAAVQFMDQLVSTVIDIEATLRRSGATPFTKPLATYLDKYAEPACEYFAAKMGDQRYARCFRLCVAEEGAEALRAEVTKKREKMIISLLSRPSGDDSQQQQSQPPQPQSACTALQLIQALVSRQPTWLVDNQDVFTAVKQHWRTPACSSRRRNETNAGPKCELLLLLDVFQSYLRQQPDVEAYFDLLDGFTYPSCIDMTPLLRFCYEQLAIKASTEFKRKVVERWIEVFESREFSQEFKSQALRVLVNPVLFATARPGKKGDEEGRQSADEKKTDEDKKKEGDSDGDTSMAEPAPSPPSPLFDADLFSSVVNRVWKPFQSKLGFQLCSDDGHRVELLHMSTLTLEHCVDLLISQGGNRRETIKFGWAHIASEDATVKNAAYVFISRFLEYCDSPMKIVGQVYTGMLRSEKPEGRALLRRALDILVPALPTRVQAPNDGGPPLWVKWTKSLLATEAHTSAVLMNILNLLVRHADQFYPYRDSFVPHMPACLARFGSGQTLEQKLLAIDVVDLIVRWEKKRIAAVTEREKAAAEKQKEDGEDADAMDVDDEQPEEETTAKSPDPPTTRNTRKRAAAATAADGEEAAKAATPAEPATRKRVRMEQDDDDKKADKAASPAVVGVADQHAYSVPKNVREALVTFLLRSICFSTDSMNRGPVGRAFFTYREIAAMGFWNVCDIKLNIFQRPLMAADLSDVEPFGNAFNIVCNSLQALRVICKEKSDAWFVAHAPQLCKLLEKSVRMKQPIVIELTRSILERVFEAVPDIQPEDKDAEGEEDDDGSVPPTEVKSVAAESKSTHHEPEEVPSIVRSFGDKAIQDGFADFRNPYAAFVVLGAWAKSKPERIDAYLSPLIKALSRFTKDHLAQQQQQAGPGGAIKAYGGVDAHVKLLLMALDLTKTRISHLGDQRRWWLSAAVQLGEKSSSIDVCRFLLNTLSKWVLEGKEQFPTVKEKAGLLVKMITFENRDDDELLKEYLELIYSIYTSPQLARTELTVKLEPAFLLGCRHSDPQLRQKFLDVFDRTLIKAVPGRLQYLLGQQSWEHMAEHFWITQVLDLLLGSIDGDKPLVAVTPSLSSRHGAAFVGQMKSMTTGAFIRALRGLVYASKESAHDIFVDVFRAAWSSLPRKYQLDVTRSLIAILTRDYHLRQVTRRPNVVQTLLDSAQACRPQPELPPHVVKYLGKTFQAWHTSVDLLQNLINTLPREDDSIREATLDAQAEMFAELAEEDAFYGLWRRRCVYAESNSAIAYEQSGMWAKAQVAYENAQMRARSGVLTFTEAEYSLWEDHWVICAQKLQQWEILTDLAKLEGNHDLLLECAWRLSDWLQEKDYLEQALDSLSAVPTPRRRVFAAFMALLKQQDRSSSEFGSICDEAIQLSLRKWHSLPSTVTQAHVPLLQIFQQFIELQEASTIFTSLAQTNAANIDQRSSDLKTLMQTWRERLPNLCDDINAWSDLVAWRQHVFSAVNKAYLPLVPHLQQNGAQGSSTNSYAYRGYHETAWIINRFAHVARKHHLNDVCISSLTKIYTLPNIEIQEAFLKLREQAKCHYQNPAELGQGLEVINNTNLMFFAAPQKAEFFTLKGMFMEKLGLSEDANHAFATAIQMDLGLGKAWIEWGRYNERMLRNDPANGFYAGSATSCYLQAASLYKNSKVRKVLVRVLWLLGAENSQQAAIQAFESFRGEHPTWYWVTFIPQLLAALNHREVVVAKRILVSIAKSYPQALYYSVRTTREEYNVLRRNLAAHRAYQARQQMERAQQAQQAQRAAAAAAAATQESSGDGSKSGGDGDKTETSEKSGENKVSEEKKEDEKKEGGESDKVSSSAEGQDKPADGAGPDDKMDTDAKPSESSDKPKADEGKPATPAGGDDKEKDKTAAPAAAPTPAPTSAAAPSQAASTSSPATNAASASGPANTSTPGAAPGTPSAGSTDTSAAPQPWDHVDGVINVLKTAFPLLALTMENMAEQIIQRFKASAEEDLHRLMNALLSEAMQQYITRAMMPDDDGSLPAPTRQNLHRFSQNLAASPLRDSFEEDFIKTPDLTLREAIKRLAQWRDRYEMAIDRRPQRYPLEHSSHFLCEFQHLKFDEVEVPGQYLEHHDNNSDFVRIARFSNTFEVIRSSGACTRRLSMLSNKGVVHMFQVSLNTPRHCRREEKTMQLFRCLNGVLERRIQTRRRGLFFETPIAVPLTTHARLMSTSAGVVSLYDVWEEHCRAVGQGKEDPVHLWVEKLKSLGWSPQRSLAEQSNVRTELLEEIVAKLCPDTVLSDYMAKSMRTPQDLWLCRKQFTLSMAANSLLSYCFFIGARQPSRFHIARDTGVVHQSDLLPAFNSNSPFKSADAVPFRLSPSMQTFIGAGLIEGAFIAGLSTMGRALTEHPAKLAELLGLFVRDDLPRETPVAVVDKTCQEIIKRMSLIAGGAPPAANGNGANGGNANGGATGGADTPPHALNNQVTIDLTNSATSIAKLALNDPLWMPWL</sequence>
<dbReference type="Gene3D" id="1.10.1070.11">
    <property type="entry name" value="Phosphatidylinositol 3-/4-kinase, catalytic domain"/>
    <property type="match status" value="1"/>
</dbReference>
<dbReference type="SUPFAM" id="SSF56112">
    <property type="entry name" value="Protein kinase-like (PK-like)"/>
    <property type="match status" value="1"/>
</dbReference>